<feature type="transmembrane region" description="Helical" evidence="2">
    <location>
        <begin position="92"/>
        <end position="114"/>
    </location>
</feature>
<dbReference type="PANTHER" id="PTHR40448">
    <property type="entry name" value="TWO-COMPONENT SENSOR HISTIDINE KINASE"/>
    <property type="match status" value="1"/>
</dbReference>
<dbReference type="InterPro" id="IPR036890">
    <property type="entry name" value="HATPase_C_sf"/>
</dbReference>
<dbReference type="InterPro" id="IPR032834">
    <property type="entry name" value="NatK-like_C"/>
</dbReference>
<evidence type="ECO:0000259" key="3">
    <source>
        <dbReference type="Pfam" id="PF14501"/>
    </source>
</evidence>
<feature type="transmembrane region" description="Helical" evidence="2">
    <location>
        <begin position="126"/>
        <end position="146"/>
    </location>
</feature>
<protein>
    <submittedName>
        <fullName evidence="4">Sensor protein ZraS</fullName>
    </submittedName>
</protein>
<name>A0A3R9IHQ2_STRCR</name>
<feature type="transmembrane region" description="Helical" evidence="2">
    <location>
        <begin position="63"/>
        <end position="80"/>
    </location>
</feature>
<reference evidence="4 5" key="1">
    <citation type="submission" date="2018-11" db="EMBL/GenBank/DDBJ databases">
        <title>Species Designations Belie Phenotypic and Genotypic Heterogeneity in Oral Streptococci.</title>
        <authorList>
            <person name="Velsko I."/>
        </authorList>
    </citation>
    <scope>NUCLEOTIDE SEQUENCE [LARGE SCALE GENOMIC DNA]</scope>
    <source>
        <strain evidence="4 5">BCC51</strain>
    </source>
</reference>
<feature type="coiled-coil region" evidence="1">
    <location>
        <begin position="212"/>
        <end position="248"/>
    </location>
</feature>
<dbReference type="RefSeq" id="WP_376739487.1">
    <property type="nucleotide sequence ID" value="NZ_CAUOMF010000027.1"/>
</dbReference>
<dbReference type="SUPFAM" id="SSF55874">
    <property type="entry name" value="ATPase domain of HSP90 chaperone/DNA topoisomerase II/histidine kinase"/>
    <property type="match status" value="1"/>
</dbReference>
<gene>
    <name evidence="4" type="ORF">D8872_03750</name>
</gene>
<dbReference type="Pfam" id="PF14501">
    <property type="entry name" value="HATPase_c_5"/>
    <property type="match status" value="1"/>
</dbReference>
<keyword evidence="1" id="KW-0175">Coiled coil</keyword>
<keyword evidence="2" id="KW-1133">Transmembrane helix</keyword>
<dbReference type="PANTHER" id="PTHR40448:SF1">
    <property type="entry name" value="TWO-COMPONENT SENSOR HISTIDINE KINASE"/>
    <property type="match status" value="1"/>
</dbReference>
<evidence type="ECO:0000256" key="2">
    <source>
        <dbReference type="SAM" id="Phobius"/>
    </source>
</evidence>
<keyword evidence="2" id="KW-0472">Membrane</keyword>
<feature type="transmembrane region" description="Helical" evidence="2">
    <location>
        <begin position="167"/>
        <end position="184"/>
    </location>
</feature>
<dbReference type="AlphaFoldDB" id="A0A3R9IHQ2"/>
<feature type="transmembrane region" description="Helical" evidence="2">
    <location>
        <begin position="6"/>
        <end position="23"/>
    </location>
</feature>
<proteinExistence type="predicted"/>
<evidence type="ECO:0000256" key="1">
    <source>
        <dbReference type="SAM" id="Coils"/>
    </source>
</evidence>
<sequence>MMFELFFWILQAAIEVYFTIVIYEKINKVKSSFYFTFLCAIVLILLPLLILNLESIFSLSRHVLYFILLLIYPLFFYRYFYKKEKLSTLFSIFLSLLLYLTVQSSTTFFSVIISSITGDSFVKDNWAIFYITINSISVLFMLKSIDYFEFQLRDFKDSSFKKTVQKINIYYFLTILILNVSHWLSEDDHFNSFSSMLATICFLIFMTTLFYLKAIREKYEKEEEIRQRELEQLQLQQYTDEIVSLYNEIRGFRHDYAGMLTSFQTAINTQDIKEIEKIYQEVLVDANLKLRSDKYTYFDLNNVGDSALRSVMTETLFKAREHQIDLTFEVKDPVETLPIKLLDVVRMASILLNNAVEGAIESYEKMIHVTLVQLDTEIIFVVKNSRKQRKLDLEEIYEPEFSTKGCRRGLGLNNLKEILENYEYIMLDTEISKYDFTQVLTIKRRNSL</sequence>
<dbReference type="Gene3D" id="3.30.565.10">
    <property type="entry name" value="Histidine kinase-like ATPase, C-terminal domain"/>
    <property type="match status" value="1"/>
</dbReference>
<comment type="caution">
    <text evidence="4">The sequence shown here is derived from an EMBL/GenBank/DDBJ whole genome shotgun (WGS) entry which is preliminary data.</text>
</comment>
<dbReference type="EMBL" id="RJNA01000004">
    <property type="protein sequence ID" value="RSI44378.1"/>
    <property type="molecule type" value="Genomic_DNA"/>
</dbReference>
<keyword evidence="2" id="KW-0812">Transmembrane</keyword>
<accession>A0A3R9IHQ2</accession>
<feature type="domain" description="Sensor histidine kinase NatK-like C-terminal" evidence="3">
    <location>
        <begin position="340"/>
        <end position="442"/>
    </location>
</feature>
<organism evidence="4 5">
    <name type="scientific">Streptococcus cristatus</name>
    <dbReference type="NCBI Taxonomy" id="45634"/>
    <lineage>
        <taxon>Bacteria</taxon>
        <taxon>Bacillati</taxon>
        <taxon>Bacillota</taxon>
        <taxon>Bacilli</taxon>
        <taxon>Lactobacillales</taxon>
        <taxon>Streptococcaceae</taxon>
        <taxon>Streptococcus</taxon>
    </lineage>
</organism>
<evidence type="ECO:0000313" key="5">
    <source>
        <dbReference type="Proteomes" id="UP000282617"/>
    </source>
</evidence>
<dbReference type="GO" id="GO:0042802">
    <property type="term" value="F:identical protein binding"/>
    <property type="evidence" value="ECO:0007669"/>
    <property type="project" value="TreeGrafter"/>
</dbReference>
<feature type="transmembrane region" description="Helical" evidence="2">
    <location>
        <begin position="32"/>
        <end position="51"/>
    </location>
</feature>
<feature type="transmembrane region" description="Helical" evidence="2">
    <location>
        <begin position="190"/>
        <end position="212"/>
    </location>
</feature>
<dbReference type="Proteomes" id="UP000282617">
    <property type="component" value="Unassembled WGS sequence"/>
</dbReference>
<evidence type="ECO:0000313" key="4">
    <source>
        <dbReference type="EMBL" id="RSI44378.1"/>
    </source>
</evidence>